<dbReference type="FunFam" id="1.20.120.1150:FF:000003">
    <property type="entry name" value="Serine/threonine-protein phosphatase 2A activator"/>
    <property type="match status" value="1"/>
</dbReference>
<dbReference type="Pfam" id="PF03095">
    <property type="entry name" value="PTPA"/>
    <property type="match status" value="1"/>
</dbReference>
<keyword evidence="8" id="KW-0539">Nucleus</keyword>
<dbReference type="InterPro" id="IPR004327">
    <property type="entry name" value="Phstyr_phstse_ac"/>
</dbReference>
<comment type="caution">
    <text evidence="12">The sequence shown here is derived from an EMBL/GenBank/DDBJ whole genome shotgun (WGS) entry which is preliminary data.</text>
</comment>
<keyword evidence="5 10" id="KW-0963">Cytoplasm</keyword>
<comment type="function">
    <text evidence="9">PPIases accelerate the folding of proteins. It catalyzes the cis-trans isomerization of proline imidic peptide bonds in oligopeptides. Acts as a regulatory subunit for PP2A-like phosphatases modulating their activity or substrate specificity, probably by inducing a conformational change in the catalytic subunit, a direct target of the PPIase. Can reactivate inactive phosphatase PP2A-phosphatase methylesterase complexes (PP2Ai) in presence of ATP and Mg(2+) by dissociating the inactive form from the complex.</text>
</comment>
<feature type="compositionally biased region" description="Basic and acidic residues" evidence="11">
    <location>
        <begin position="514"/>
        <end position="532"/>
    </location>
</feature>
<dbReference type="GO" id="GO:0005634">
    <property type="term" value="C:nucleus"/>
    <property type="evidence" value="ECO:0007669"/>
    <property type="project" value="UniProtKB-SubCell"/>
</dbReference>
<name>A0A8H3ZER3_VENIN</name>
<dbReference type="GO" id="GO:0003755">
    <property type="term" value="F:peptidyl-prolyl cis-trans isomerase activity"/>
    <property type="evidence" value="ECO:0007669"/>
    <property type="project" value="UniProtKB-KW"/>
</dbReference>
<dbReference type="GO" id="GO:0000159">
    <property type="term" value="C:protein phosphatase type 2A complex"/>
    <property type="evidence" value="ECO:0007669"/>
    <property type="project" value="TreeGrafter"/>
</dbReference>
<evidence type="ECO:0000256" key="10">
    <source>
        <dbReference type="RuleBase" id="RU361210"/>
    </source>
</evidence>
<comment type="similarity">
    <text evidence="4 10">Belongs to the PTPA-type PPIase family.</text>
</comment>
<dbReference type="GO" id="GO:0008160">
    <property type="term" value="F:protein tyrosine phosphatase activator activity"/>
    <property type="evidence" value="ECO:0007669"/>
    <property type="project" value="TreeGrafter"/>
</dbReference>
<comment type="catalytic activity">
    <reaction evidence="1 10">
        <text>[protein]-peptidylproline (omega=180) = [protein]-peptidylproline (omega=0)</text>
        <dbReference type="Rhea" id="RHEA:16237"/>
        <dbReference type="Rhea" id="RHEA-COMP:10747"/>
        <dbReference type="Rhea" id="RHEA-COMP:10748"/>
        <dbReference type="ChEBI" id="CHEBI:83833"/>
        <dbReference type="ChEBI" id="CHEBI:83834"/>
        <dbReference type="EC" id="5.2.1.8"/>
    </reaction>
</comment>
<evidence type="ECO:0000313" key="12">
    <source>
        <dbReference type="EMBL" id="KAE9989516.1"/>
    </source>
</evidence>
<dbReference type="Proteomes" id="UP000490939">
    <property type="component" value="Unassembled WGS sequence"/>
</dbReference>
<feature type="compositionally biased region" description="Polar residues" evidence="11">
    <location>
        <begin position="441"/>
        <end position="450"/>
    </location>
</feature>
<dbReference type="Gene3D" id="1.20.120.1150">
    <property type="match status" value="1"/>
</dbReference>
<feature type="compositionally biased region" description="Pro residues" evidence="11">
    <location>
        <begin position="475"/>
        <end position="490"/>
    </location>
</feature>
<dbReference type="PANTHER" id="PTHR10012">
    <property type="entry name" value="SERINE/THREONINE-PROTEIN PHOSPHATASE 2A REGULATORY SUBUNIT B"/>
    <property type="match status" value="1"/>
</dbReference>
<dbReference type="GO" id="GO:0005737">
    <property type="term" value="C:cytoplasm"/>
    <property type="evidence" value="ECO:0007669"/>
    <property type="project" value="UniProtKB-SubCell"/>
</dbReference>
<dbReference type="CDD" id="cd04087">
    <property type="entry name" value="PTPA"/>
    <property type="match status" value="1"/>
</dbReference>
<keyword evidence="6 10" id="KW-0697">Rotamase</keyword>
<evidence type="ECO:0000313" key="13">
    <source>
        <dbReference type="Proteomes" id="UP000490939"/>
    </source>
</evidence>
<organism evidence="12 13">
    <name type="scientific">Venturia inaequalis</name>
    <name type="common">Apple scab fungus</name>
    <dbReference type="NCBI Taxonomy" id="5025"/>
    <lineage>
        <taxon>Eukaryota</taxon>
        <taxon>Fungi</taxon>
        <taxon>Dikarya</taxon>
        <taxon>Ascomycota</taxon>
        <taxon>Pezizomycotina</taxon>
        <taxon>Dothideomycetes</taxon>
        <taxon>Pleosporomycetidae</taxon>
        <taxon>Venturiales</taxon>
        <taxon>Venturiaceae</taxon>
        <taxon>Venturia</taxon>
    </lineage>
</organism>
<dbReference type="GO" id="GO:0007052">
    <property type="term" value="P:mitotic spindle organization"/>
    <property type="evidence" value="ECO:0007669"/>
    <property type="project" value="TreeGrafter"/>
</dbReference>
<accession>A0A8H3ZER3</accession>
<evidence type="ECO:0000256" key="9">
    <source>
        <dbReference type="ARBA" id="ARBA00025287"/>
    </source>
</evidence>
<dbReference type="EMBL" id="WNWR01000182">
    <property type="protein sequence ID" value="KAE9989516.1"/>
    <property type="molecule type" value="Genomic_DNA"/>
</dbReference>
<gene>
    <name evidence="12" type="ORF">EG327_002597</name>
</gene>
<dbReference type="InterPro" id="IPR043170">
    <property type="entry name" value="PTPA_C_lid"/>
</dbReference>
<evidence type="ECO:0000256" key="2">
    <source>
        <dbReference type="ARBA" id="ARBA00004123"/>
    </source>
</evidence>
<dbReference type="InterPro" id="IPR037218">
    <property type="entry name" value="PTPA_sf"/>
</dbReference>
<dbReference type="AlphaFoldDB" id="A0A8H3ZER3"/>
<evidence type="ECO:0000256" key="6">
    <source>
        <dbReference type="ARBA" id="ARBA00023110"/>
    </source>
</evidence>
<keyword evidence="7 10" id="KW-0413">Isomerase</keyword>
<evidence type="ECO:0000256" key="11">
    <source>
        <dbReference type="SAM" id="MobiDB-lite"/>
    </source>
</evidence>
<evidence type="ECO:0000256" key="5">
    <source>
        <dbReference type="ARBA" id="ARBA00022490"/>
    </source>
</evidence>
<feature type="compositionally biased region" description="Polar residues" evidence="11">
    <location>
        <begin position="374"/>
        <end position="386"/>
    </location>
</feature>
<reference evidence="12 13" key="1">
    <citation type="submission" date="2019-07" db="EMBL/GenBank/DDBJ databases">
        <title>Venturia inaequalis Genome Resource.</title>
        <authorList>
            <person name="Lichtner F.J."/>
        </authorList>
    </citation>
    <scope>NUCLEOTIDE SEQUENCE [LARGE SCALE GENOMIC DNA]</scope>
    <source>
        <strain evidence="12 13">DMI_063113</strain>
    </source>
</reference>
<evidence type="ECO:0000256" key="4">
    <source>
        <dbReference type="ARBA" id="ARBA00011019"/>
    </source>
</evidence>
<dbReference type="PANTHER" id="PTHR10012:SF3">
    <property type="entry name" value="SERINE_THREONINE-PROTEIN PHOSPHATASE 2A ACTIVATOR 1"/>
    <property type="match status" value="1"/>
</dbReference>
<dbReference type="SUPFAM" id="SSF140984">
    <property type="entry name" value="PTPA-like"/>
    <property type="match status" value="1"/>
</dbReference>
<evidence type="ECO:0000256" key="8">
    <source>
        <dbReference type="ARBA" id="ARBA00023242"/>
    </source>
</evidence>
<comment type="subcellular location">
    <subcellularLocation>
        <location evidence="3 10">Cytoplasm</location>
    </subcellularLocation>
    <subcellularLocation>
        <location evidence="2">Nucleus</location>
    </subcellularLocation>
</comment>
<dbReference type="EC" id="5.2.1.8" evidence="10"/>
<evidence type="ECO:0000256" key="1">
    <source>
        <dbReference type="ARBA" id="ARBA00000971"/>
    </source>
</evidence>
<sequence>MAENVPRSALTILDPSKPHTFAVPSKCINEGEDVQTWLTTFAYTEIMTFLLQLNAAMFPLKLADPPRIQSWELESENAVTSPAVLSLRLMVTKLEAMIDEAPPDPGPRRFGNMSFRKWYQIVEERVDELLELHVPEQVLKFGEGERKCVEGAVMPKEELKKYLLGSFGSAQRLDYGTGHELSFLAFLGCIWKLGGFKAKSDPWGTEERGIVLGVIEPYLHLIRKLILTYTLEPAGSHGVWGLDDHSFLPYIFGSAQLSPAISTPADIPSEGSAPNAPKSGDVTKTMTIDRERKTNMYFSAIGFIYDVKRGPFWEHSPILFDISGVTAGWAKINKGMIKMYNAEVLGKFPVVQHFPFGSLFPWTHNPDAPIPMVTSHTNAQPSSQPSFHGARETSAPKPPSSVPTSTSRPSQMAGDMAGTKAPWLSGSTHRTPAMPGVSLPGPNTSWTGQSGAPGMPATRAPWANARSGAGEMPTRCPPSGAPSARGPPPNSSRLPASSPSVGTAAPWARQTPSTKKEPEIKKDDEDKTPPTS</sequence>
<proteinExistence type="inferred from homology"/>
<keyword evidence="13" id="KW-1185">Reference proteome</keyword>
<feature type="region of interest" description="Disordered" evidence="11">
    <location>
        <begin position="371"/>
        <end position="532"/>
    </location>
</feature>
<evidence type="ECO:0000256" key="7">
    <source>
        <dbReference type="ARBA" id="ARBA00023235"/>
    </source>
</evidence>
<protein>
    <recommendedName>
        <fullName evidence="10">Serine/threonine-protein phosphatase 2A activator</fullName>
        <ecNumber evidence="10">5.2.1.8</ecNumber>
    </recommendedName>
    <alternativeName>
        <fullName evidence="10">Phosphotyrosyl phosphatase activator</fullName>
    </alternativeName>
</protein>
<evidence type="ECO:0000256" key="3">
    <source>
        <dbReference type="ARBA" id="ARBA00004496"/>
    </source>
</evidence>